<dbReference type="EMBL" id="BARS01039419">
    <property type="protein sequence ID" value="GAG18696.1"/>
    <property type="molecule type" value="Genomic_DNA"/>
</dbReference>
<name>X0X112_9ZZZZ</name>
<organism evidence="1">
    <name type="scientific">marine sediment metagenome</name>
    <dbReference type="NCBI Taxonomy" id="412755"/>
    <lineage>
        <taxon>unclassified sequences</taxon>
        <taxon>metagenomes</taxon>
        <taxon>ecological metagenomes</taxon>
    </lineage>
</organism>
<evidence type="ECO:0000313" key="1">
    <source>
        <dbReference type="EMBL" id="GAG18696.1"/>
    </source>
</evidence>
<proteinExistence type="predicted"/>
<comment type="caution">
    <text evidence="1">The sequence shown here is derived from an EMBL/GenBank/DDBJ whole genome shotgun (WGS) entry which is preliminary data.</text>
</comment>
<feature type="non-terminal residue" evidence="1">
    <location>
        <position position="1"/>
    </location>
</feature>
<accession>X0X112</accession>
<sequence>LACAEKLLDSGERSGAAALYQAVAKADLPQHFRVAAMQGAIRARQP</sequence>
<reference evidence="1" key="1">
    <citation type="journal article" date="2014" name="Front. Microbiol.">
        <title>High frequency of phylogenetically diverse reductive dehalogenase-homologous genes in deep subseafloor sedimentary metagenomes.</title>
        <authorList>
            <person name="Kawai M."/>
            <person name="Futagami T."/>
            <person name="Toyoda A."/>
            <person name="Takaki Y."/>
            <person name="Nishi S."/>
            <person name="Hori S."/>
            <person name="Arai W."/>
            <person name="Tsubouchi T."/>
            <person name="Morono Y."/>
            <person name="Uchiyama I."/>
            <person name="Ito T."/>
            <person name="Fujiyama A."/>
            <person name="Inagaki F."/>
            <person name="Takami H."/>
        </authorList>
    </citation>
    <scope>NUCLEOTIDE SEQUENCE</scope>
    <source>
        <strain evidence="1">Expedition CK06-06</strain>
    </source>
</reference>
<dbReference type="AlphaFoldDB" id="X0X112"/>
<gene>
    <name evidence="1" type="ORF">S01H1_60193</name>
</gene>
<protein>
    <submittedName>
        <fullName evidence="1">Uncharacterized protein</fullName>
    </submittedName>
</protein>